<evidence type="ECO:0000313" key="1">
    <source>
        <dbReference type="Proteomes" id="UP000887566"/>
    </source>
</evidence>
<accession>A0A914VSJ5</accession>
<dbReference type="WBParaSite" id="PSAMB.scaffold2342size23721.g17431.t1">
    <property type="protein sequence ID" value="PSAMB.scaffold2342size23721.g17431.t1"/>
    <property type="gene ID" value="PSAMB.scaffold2342size23721.g17431"/>
</dbReference>
<keyword evidence="1" id="KW-1185">Reference proteome</keyword>
<reference evidence="2" key="1">
    <citation type="submission" date="2022-11" db="UniProtKB">
        <authorList>
            <consortium name="WormBaseParasite"/>
        </authorList>
    </citation>
    <scope>IDENTIFICATION</scope>
</reference>
<organism evidence="1 2">
    <name type="scientific">Plectus sambesii</name>
    <dbReference type="NCBI Taxonomy" id="2011161"/>
    <lineage>
        <taxon>Eukaryota</taxon>
        <taxon>Metazoa</taxon>
        <taxon>Ecdysozoa</taxon>
        <taxon>Nematoda</taxon>
        <taxon>Chromadorea</taxon>
        <taxon>Plectida</taxon>
        <taxon>Plectina</taxon>
        <taxon>Plectoidea</taxon>
        <taxon>Plectidae</taxon>
        <taxon>Plectus</taxon>
    </lineage>
</organism>
<dbReference type="Proteomes" id="UP000887566">
    <property type="component" value="Unplaced"/>
</dbReference>
<dbReference type="AlphaFoldDB" id="A0A914VSJ5"/>
<name>A0A914VSJ5_9BILA</name>
<protein>
    <submittedName>
        <fullName evidence="2">Uncharacterized protein</fullName>
    </submittedName>
</protein>
<proteinExistence type="predicted"/>
<evidence type="ECO:0000313" key="2">
    <source>
        <dbReference type="WBParaSite" id="PSAMB.scaffold2342size23721.g17431.t1"/>
    </source>
</evidence>
<sequence length="191" mass="21253">MECESASKRARESDSRLTDVCVKTAAASTICAVNSRQPTSSPIAAASPADRSNLKRRCSIWRAGVLGRRPRNCQRASPAPTAPIGTRTLAVHHRRRRCRRAIRARCDPPEIPTNFPPTKMATSVADVSLRSFSDYSTLHKRDSLDLDDVEEVCVCVFASVPLAFVREKRMGTLPPLRQLCFTRWQLWGSSD</sequence>